<dbReference type="Proteomes" id="UP000268162">
    <property type="component" value="Unassembled WGS sequence"/>
</dbReference>
<keyword evidence="4" id="KW-0472">Membrane</keyword>
<dbReference type="GO" id="GO:0005886">
    <property type="term" value="C:plasma membrane"/>
    <property type="evidence" value="ECO:0007669"/>
    <property type="project" value="UniProtKB-SubCell"/>
</dbReference>
<evidence type="ECO:0000256" key="5">
    <source>
        <dbReference type="ARBA" id="ARBA00023180"/>
    </source>
</evidence>
<evidence type="ECO:0000256" key="8">
    <source>
        <dbReference type="SAM" id="SignalP"/>
    </source>
</evidence>
<accession>A0A4Q0A105</accession>
<keyword evidence="6" id="KW-0449">Lipoprotein</keyword>
<feature type="domain" description="Copper acquisition factor BIM1-like" evidence="9">
    <location>
        <begin position="19"/>
        <end position="150"/>
    </location>
</feature>
<reference evidence="11" key="1">
    <citation type="journal article" date="2018" name="Nat. Microbiol.">
        <title>Leveraging single-cell genomics to expand the fungal tree of life.</title>
        <authorList>
            <person name="Ahrendt S.R."/>
            <person name="Quandt C.A."/>
            <person name="Ciobanu D."/>
            <person name="Clum A."/>
            <person name="Salamov A."/>
            <person name="Andreopoulos B."/>
            <person name="Cheng J.F."/>
            <person name="Woyke T."/>
            <person name="Pelin A."/>
            <person name="Henrissat B."/>
            <person name="Reynolds N.K."/>
            <person name="Benny G.L."/>
            <person name="Smith M.E."/>
            <person name="James T.Y."/>
            <person name="Grigoriev I.V."/>
        </authorList>
    </citation>
    <scope>NUCLEOTIDE SEQUENCE [LARGE SCALE GENOMIC DNA]</scope>
    <source>
        <strain evidence="11">RSA 468</strain>
    </source>
</reference>
<sequence>MKLLCLLALVAGAAAADNFTLTSPPSRGFDANQAQFGPCGGFNQATNFTTVKNQDTFKFTVPGSQQGIIGVFFLPNGDNSTSWTPVANVTVSGNDTTVSSTVNFEKAVTTASNGTVQATFFRTDLSLQDKPLFQCADVHVSAPEKKEATTDSSSASAMQLTLSATALSVIVALMHL</sequence>
<evidence type="ECO:0000256" key="3">
    <source>
        <dbReference type="ARBA" id="ARBA00022729"/>
    </source>
</evidence>
<dbReference type="PANTHER" id="PTHR34992">
    <property type="entry name" value="HYPHAL ANASTAMOSIS-7 PROTEIN"/>
    <property type="match status" value="1"/>
</dbReference>
<dbReference type="InterPro" id="IPR046936">
    <property type="entry name" value="BIM1-like"/>
</dbReference>
<feature type="chain" id="PRO_5020647109" description="Copper acquisition factor BIM1-like domain-containing protein" evidence="8">
    <location>
        <begin position="16"/>
        <end position="176"/>
    </location>
</feature>
<evidence type="ECO:0000313" key="10">
    <source>
        <dbReference type="EMBL" id="RKP39418.1"/>
    </source>
</evidence>
<keyword evidence="5" id="KW-0325">Glycoprotein</keyword>
<evidence type="ECO:0000256" key="4">
    <source>
        <dbReference type="ARBA" id="ARBA00023136"/>
    </source>
</evidence>
<evidence type="ECO:0000256" key="6">
    <source>
        <dbReference type="ARBA" id="ARBA00023288"/>
    </source>
</evidence>
<evidence type="ECO:0000256" key="7">
    <source>
        <dbReference type="ARBA" id="ARBA00037868"/>
    </source>
</evidence>
<dbReference type="InterPro" id="IPR046530">
    <property type="entry name" value="BIM1-like_dom"/>
</dbReference>
<comment type="subcellular location">
    <subcellularLocation>
        <location evidence="1">Cell membrane</location>
    </subcellularLocation>
    <subcellularLocation>
        <location evidence="7">Endomembrane system</location>
        <topology evidence="7">Lipid-anchor</topology>
    </subcellularLocation>
</comment>
<organism evidence="10 11">
    <name type="scientific">Dimargaris cristalligena</name>
    <dbReference type="NCBI Taxonomy" id="215637"/>
    <lineage>
        <taxon>Eukaryota</taxon>
        <taxon>Fungi</taxon>
        <taxon>Fungi incertae sedis</taxon>
        <taxon>Zoopagomycota</taxon>
        <taxon>Kickxellomycotina</taxon>
        <taxon>Dimargaritomycetes</taxon>
        <taxon>Dimargaritales</taxon>
        <taxon>Dimargaritaceae</taxon>
        <taxon>Dimargaris</taxon>
    </lineage>
</organism>
<evidence type="ECO:0000313" key="11">
    <source>
        <dbReference type="Proteomes" id="UP000268162"/>
    </source>
</evidence>
<evidence type="ECO:0000256" key="1">
    <source>
        <dbReference type="ARBA" id="ARBA00004236"/>
    </source>
</evidence>
<keyword evidence="3 8" id="KW-0732">Signal</keyword>
<dbReference type="AlphaFoldDB" id="A0A4Q0A105"/>
<dbReference type="Pfam" id="PF20238">
    <property type="entry name" value="BIM1-like_dom"/>
    <property type="match status" value="1"/>
</dbReference>
<dbReference type="GO" id="GO:0012505">
    <property type="term" value="C:endomembrane system"/>
    <property type="evidence" value="ECO:0007669"/>
    <property type="project" value="UniProtKB-SubCell"/>
</dbReference>
<proteinExistence type="predicted"/>
<feature type="signal peptide" evidence="8">
    <location>
        <begin position="1"/>
        <end position="15"/>
    </location>
</feature>
<keyword evidence="11" id="KW-1185">Reference proteome</keyword>
<gene>
    <name evidence="10" type="ORF">BJ085DRAFT_27422</name>
</gene>
<name>A0A4Q0A105_9FUNG</name>
<protein>
    <recommendedName>
        <fullName evidence="9">Copper acquisition factor BIM1-like domain-containing protein</fullName>
    </recommendedName>
</protein>
<evidence type="ECO:0000259" key="9">
    <source>
        <dbReference type="Pfam" id="PF20238"/>
    </source>
</evidence>
<dbReference type="EMBL" id="ML002272">
    <property type="protein sequence ID" value="RKP39418.1"/>
    <property type="molecule type" value="Genomic_DNA"/>
</dbReference>
<keyword evidence="2" id="KW-1003">Cell membrane</keyword>
<evidence type="ECO:0000256" key="2">
    <source>
        <dbReference type="ARBA" id="ARBA00022475"/>
    </source>
</evidence>
<dbReference type="PANTHER" id="PTHR34992:SF1">
    <property type="entry name" value="COPPER ACQUISITION FACTOR BIM1-LIKE DOMAIN-CONTAINING PROTEIN"/>
    <property type="match status" value="1"/>
</dbReference>